<evidence type="ECO:0000313" key="4">
    <source>
        <dbReference type="Proteomes" id="UP001470288"/>
    </source>
</evidence>
<keyword evidence="4" id="KW-1185">Reference proteome</keyword>
<dbReference type="PROSITE" id="PS51257">
    <property type="entry name" value="PROKAR_LIPOPROTEIN"/>
    <property type="match status" value="1"/>
</dbReference>
<accession>A0ABV1I4W5</accession>
<comment type="caution">
    <text evidence="3">The sequence shown here is derived from an EMBL/GenBank/DDBJ whole genome shotgun (WGS) entry which is preliminary data.</text>
</comment>
<sequence length="347" mass="38005">MKKVLALVLAMVTSMSLVACGGGADTAGSSDGASGSGEEKTVTLSLAHIRPVDSSADIAIRAFADEATELSDGTIQFDIYPASQLGEYTTVQERVSIGDVDMQIASLGSNMDKFFAMSNAAYLCATWDEARKLFAEDSEMVKLYTEKLADYNLTYLANYPLYFGGISLNTDAIDPTNPNAKSGIKIRVPSMTTFEKTATTLGYLATPLPSSEMFTAVQTGVVDGAIGAGAEMYYGNLSGLNKYYLPINDHFECWWMYINTDKWNSLSDKQREALQTAAKHMTEKRWEVAEQETAEYEQKLADSGCVVVEYTEEQLQNFADVVREAVWPVIAEEYGTENFEAVTNSIK</sequence>
<organism evidence="3 4">
    <name type="scientific">Hominiventricola aquisgranensis</name>
    <dbReference type="NCBI Taxonomy" id="3133164"/>
    <lineage>
        <taxon>Bacteria</taxon>
        <taxon>Bacillati</taxon>
        <taxon>Bacillota</taxon>
        <taxon>Clostridia</taxon>
        <taxon>Lachnospirales</taxon>
        <taxon>Lachnospiraceae</taxon>
        <taxon>Hominiventricola</taxon>
    </lineage>
</organism>
<protein>
    <submittedName>
        <fullName evidence="3">TRAP transporter substrate-binding protein DctP</fullName>
    </submittedName>
</protein>
<evidence type="ECO:0000313" key="3">
    <source>
        <dbReference type="EMBL" id="MEQ2580233.1"/>
    </source>
</evidence>
<dbReference type="RefSeq" id="WP_349145259.1">
    <property type="nucleotide sequence ID" value="NZ_JBBMFC010000061.1"/>
</dbReference>
<dbReference type="PANTHER" id="PTHR33376:SF5">
    <property type="entry name" value="EXTRACYTOPLASMIC SOLUTE RECEPTOR PROTEIN"/>
    <property type="match status" value="1"/>
</dbReference>
<dbReference type="CDD" id="cd13673">
    <property type="entry name" value="PBP2_TRAP_SBP_like_2"/>
    <property type="match status" value="1"/>
</dbReference>
<dbReference type="InterPro" id="IPR018389">
    <property type="entry name" value="DctP_fam"/>
</dbReference>
<dbReference type="PANTHER" id="PTHR33376">
    <property type="match status" value="1"/>
</dbReference>
<evidence type="ECO:0000256" key="1">
    <source>
        <dbReference type="ARBA" id="ARBA00022729"/>
    </source>
</evidence>
<dbReference type="Pfam" id="PF03480">
    <property type="entry name" value="DctP"/>
    <property type="match status" value="1"/>
</dbReference>
<evidence type="ECO:0000256" key="2">
    <source>
        <dbReference type="SAM" id="SignalP"/>
    </source>
</evidence>
<gene>
    <name evidence="3" type="primary">dctP</name>
    <name evidence="3" type="ORF">WMO62_15630</name>
</gene>
<name>A0ABV1I4W5_9FIRM</name>
<dbReference type="EMBL" id="JBBMFC010000061">
    <property type="protein sequence ID" value="MEQ2580233.1"/>
    <property type="molecule type" value="Genomic_DNA"/>
</dbReference>
<reference evidence="3 4" key="1">
    <citation type="submission" date="2024-03" db="EMBL/GenBank/DDBJ databases">
        <title>Human intestinal bacterial collection.</title>
        <authorList>
            <person name="Pauvert C."/>
            <person name="Hitch T.C.A."/>
            <person name="Clavel T."/>
        </authorList>
    </citation>
    <scope>NUCLEOTIDE SEQUENCE [LARGE SCALE GENOMIC DNA]</scope>
    <source>
        <strain evidence="3 4">CLA-AA-H78B</strain>
    </source>
</reference>
<feature type="chain" id="PRO_5045216920" evidence="2">
    <location>
        <begin position="20"/>
        <end position="347"/>
    </location>
</feature>
<proteinExistence type="predicted"/>
<dbReference type="NCBIfam" id="NF037995">
    <property type="entry name" value="TRAP_S1"/>
    <property type="match status" value="1"/>
</dbReference>
<dbReference type="Gene3D" id="3.40.190.170">
    <property type="entry name" value="Bacterial extracellular solute-binding protein, family 7"/>
    <property type="match status" value="1"/>
</dbReference>
<feature type="signal peptide" evidence="2">
    <location>
        <begin position="1"/>
        <end position="19"/>
    </location>
</feature>
<dbReference type="InterPro" id="IPR038404">
    <property type="entry name" value="TRAP_DctP_sf"/>
</dbReference>
<keyword evidence="1 2" id="KW-0732">Signal</keyword>
<dbReference type="Proteomes" id="UP001470288">
    <property type="component" value="Unassembled WGS sequence"/>
</dbReference>